<evidence type="ECO:0000256" key="5">
    <source>
        <dbReference type="ARBA" id="ARBA00023125"/>
    </source>
</evidence>
<dbReference type="PROSITE" id="PS01361">
    <property type="entry name" value="ZF_DOF_1"/>
    <property type="match status" value="1"/>
</dbReference>
<evidence type="ECO:0000313" key="12">
    <source>
        <dbReference type="Proteomes" id="UP001279734"/>
    </source>
</evidence>
<keyword evidence="4" id="KW-0805">Transcription regulation</keyword>
<dbReference type="Pfam" id="PF02701">
    <property type="entry name" value="Zn_ribbon_Dof"/>
    <property type="match status" value="1"/>
</dbReference>
<gene>
    <name evidence="11" type="ORF">Nepgr_003199</name>
</gene>
<evidence type="ECO:0000256" key="3">
    <source>
        <dbReference type="ARBA" id="ARBA00022833"/>
    </source>
</evidence>
<keyword evidence="7 8" id="KW-0539">Nucleus</keyword>
<dbReference type="GO" id="GO:0003677">
    <property type="term" value="F:DNA binding"/>
    <property type="evidence" value="ECO:0007669"/>
    <property type="project" value="UniProtKB-UniRule"/>
</dbReference>
<evidence type="ECO:0000313" key="11">
    <source>
        <dbReference type="EMBL" id="GMH01360.1"/>
    </source>
</evidence>
<dbReference type="AlphaFoldDB" id="A0AAD3RZ51"/>
<dbReference type="GO" id="GO:0003700">
    <property type="term" value="F:DNA-binding transcription factor activity"/>
    <property type="evidence" value="ECO:0007669"/>
    <property type="project" value="InterPro"/>
</dbReference>
<protein>
    <recommendedName>
        <fullName evidence="10">Dof-type domain-containing protein</fullName>
    </recommendedName>
</protein>
<keyword evidence="1" id="KW-0479">Metal-binding</keyword>
<feature type="compositionally biased region" description="Low complexity" evidence="9">
    <location>
        <begin position="276"/>
        <end position="286"/>
    </location>
</feature>
<feature type="region of interest" description="Disordered" evidence="9">
    <location>
        <begin position="20"/>
        <end position="122"/>
    </location>
</feature>
<feature type="compositionally biased region" description="Polar residues" evidence="9">
    <location>
        <begin position="65"/>
        <end position="93"/>
    </location>
</feature>
<dbReference type="GO" id="GO:0008270">
    <property type="term" value="F:zinc ion binding"/>
    <property type="evidence" value="ECO:0007669"/>
    <property type="project" value="UniProtKB-KW"/>
</dbReference>
<dbReference type="InterPro" id="IPR003851">
    <property type="entry name" value="Znf_Dof"/>
</dbReference>
<reference evidence="11" key="1">
    <citation type="submission" date="2023-05" db="EMBL/GenBank/DDBJ databases">
        <title>Nepenthes gracilis genome sequencing.</title>
        <authorList>
            <person name="Fukushima K."/>
        </authorList>
    </citation>
    <scope>NUCLEOTIDE SEQUENCE</scope>
    <source>
        <strain evidence="11">SING2019-196</strain>
    </source>
</reference>
<dbReference type="GO" id="GO:0005634">
    <property type="term" value="C:nucleus"/>
    <property type="evidence" value="ECO:0007669"/>
    <property type="project" value="UniProtKB-SubCell"/>
</dbReference>
<evidence type="ECO:0000256" key="6">
    <source>
        <dbReference type="ARBA" id="ARBA00023163"/>
    </source>
</evidence>
<dbReference type="EMBL" id="BSYO01000002">
    <property type="protein sequence ID" value="GMH01360.1"/>
    <property type="molecule type" value="Genomic_DNA"/>
</dbReference>
<keyword evidence="12" id="KW-1185">Reference proteome</keyword>
<evidence type="ECO:0000256" key="1">
    <source>
        <dbReference type="ARBA" id="ARBA00022723"/>
    </source>
</evidence>
<feature type="compositionally biased region" description="Basic and acidic residues" evidence="9">
    <location>
        <begin position="375"/>
        <end position="390"/>
    </location>
</feature>
<dbReference type="PANTHER" id="PTHR31089">
    <property type="entry name" value="CYCLIC DOF FACTOR 2"/>
    <property type="match status" value="1"/>
</dbReference>
<dbReference type="PROSITE" id="PS50884">
    <property type="entry name" value="ZF_DOF_2"/>
    <property type="match status" value="1"/>
</dbReference>
<feature type="region of interest" description="Disordered" evidence="9">
    <location>
        <begin position="267"/>
        <end position="292"/>
    </location>
</feature>
<dbReference type="InterPro" id="IPR045174">
    <property type="entry name" value="Dof"/>
</dbReference>
<comment type="subcellular location">
    <subcellularLocation>
        <location evidence="8">Nucleus</location>
    </subcellularLocation>
</comment>
<feature type="domain" description="Dof-type" evidence="10">
    <location>
        <begin position="130"/>
        <end position="184"/>
    </location>
</feature>
<dbReference type="Proteomes" id="UP001279734">
    <property type="component" value="Unassembled WGS sequence"/>
</dbReference>
<feature type="region of interest" description="Disordered" evidence="9">
    <location>
        <begin position="364"/>
        <end position="399"/>
    </location>
</feature>
<evidence type="ECO:0000259" key="10">
    <source>
        <dbReference type="PROSITE" id="PS50884"/>
    </source>
</evidence>
<keyword evidence="6" id="KW-0804">Transcription</keyword>
<keyword evidence="3" id="KW-0862">Zinc</keyword>
<evidence type="ECO:0000256" key="2">
    <source>
        <dbReference type="ARBA" id="ARBA00022771"/>
    </source>
</evidence>
<organism evidence="11 12">
    <name type="scientific">Nepenthes gracilis</name>
    <name type="common">Slender pitcher plant</name>
    <dbReference type="NCBI Taxonomy" id="150966"/>
    <lineage>
        <taxon>Eukaryota</taxon>
        <taxon>Viridiplantae</taxon>
        <taxon>Streptophyta</taxon>
        <taxon>Embryophyta</taxon>
        <taxon>Tracheophyta</taxon>
        <taxon>Spermatophyta</taxon>
        <taxon>Magnoliopsida</taxon>
        <taxon>eudicotyledons</taxon>
        <taxon>Gunneridae</taxon>
        <taxon>Pentapetalae</taxon>
        <taxon>Caryophyllales</taxon>
        <taxon>Nepenthaceae</taxon>
        <taxon>Nepenthes</taxon>
    </lineage>
</organism>
<evidence type="ECO:0000256" key="8">
    <source>
        <dbReference type="PROSITE-ProRule" id="PRU00071"/>
    </source>
</evidence>
<accession>A0AAD3RZ51</accession>
<name>A0AAD3RZ51_NEPGR</name>
<sequence length="471" mass="51889">MLEIRDPAIKLFGKTIPVVSSDKFQVLPGEDDGESSDSRSPWKRKEASEEETEKEPEQEKTAETMQQDEGSSPSEVVCLNQQTTSETSENQKLPNVEKHSAEGEALKEDKGSSEPKNSQERILRKPDVILPCPRCNSMDTKFCYYNNYNVNQPRHFCKSCQRYWTAGGAMRNVPVGSGRRKNKSAASHYCQVTVSNALQAGQCDPPDGVHHPSLKTSGTILTFGSDTSLRGSMDSVLNLAEKKVLNVTRNGFHKVDRTILASVPCRAGENGDDHTSGSTVTTTSSTDEGVKKVPQSQISQCLNGFTDQFPCFPGFSWPYPWNAAVPHPAFCPSSFPMSFYPAYYWNGTIPWYIPWFSPGQMGPSCGPNSSTLGKHSRDDDSLKQSDEENKSGNPVLVPKTLRIDDPDEAAMSSIWTTLGIKKEKVDSISAGGFFDGFQLSSEEKTHKTQSSRVLEANPVALSRSISFRESV</sequence>
<evidence type="ECO:0000256" key="9">
    <source>
        <dbReference type="SAM" id="MobiDB-lite"/>
    </source>
</evidence>
<proteinExistence type="predicted"/>
<comment type="caution">
    <text evidence="11">The sequence shown here is derived from an EMBL/GenBank/DDBJ whole genome shotgun (WGS) entry which is preliminary data.</text>
</comment>
<dbReference type="PANTHER" id="PTHR31089:SF1">
    <property type="entry name" value="CYCLIC DOF FACTOR 3"/>
    <property type="match status" value="1"/>
</dbReference>
<keyword evidence="2 8" id="KW-0863">Zinc-finger</keyword>
<keyword evidence="5 8" id="KW-0238">DNA-binding</keyword>
<evidence type="ECO:0000256" key="7">
    <source>
        <dbReference type="ARBA" id="ARBA00023242"/>
    </source>
</evidence>
<feature type="compositionally biased region" description="Basic and acidic residues" evidence="9">
    <location>
        <begin position="95"/>
        <end position="122"/>
    </location>
</feature>
<evidence type="ECO:0000256" key="4">
    <source>
        <dbReference type="ARBA" id="ARBA00023015"/>
    </source>
</evidence>